<dbReference type="AlphaFoldDB" id="A0A933GP33"/>
<evidence type="ECO:0000313" key="2">
    <source>
        <dbReference type="Proteomes" id="UP000772181"/>
    </source>
</evidence>
<dbReference type="Proteomes" id="UP000772181">
    <property type="component" value="Unassembled WGS sequence"/>
</dbReference>
<comment type="caution">
    <text evidence="1">The sequence shown here is derived from an EMBL/GenBank/DDBJ whole genome shotgun (WGS) entry which is preliminary data.</text>
</comment>
<gene>
    <name evidence="1" type="ORF">HY730_06820</name>
</gene>
<dbReference type="EMBL" id="JACQWF010000303">
    <property type="protein sequence ID" value="MBI4596075.1"/>
    <property type="molecule type" value="Genomic_DNA"/>
</dbReference>
<protein>
    <submittedName>
        <fullName evidence="1">Uncharacterized protein</fullName>
    </submittedName>
</protein>
<proteinExistence type="predicted"/>
<organism evidence="1 2">
    <name type="scientific">Tectimicrobiota bacterium</name>
    <dbReference type="NCBI Taxonomy" id="2528274"/>
    <lineage>
        <taxon>Bacteria</taxon>
        <taxon>Pseudomonadati</taxon>
        <taxon>Nitrospinota/Tectimicrobiota group</taxon>
        <taxon>Candidatus Tectimicrobiota</taxon>
    </lineage>
</organism>
<sequence length="227" mass="26790">MKYEDFRDRWHKALKGAFREVPLHIDPKERIDLNSMDRIYELVLIFGTQPRFEPFYTFISLKWEWDVVFSARYATTEEDMLMQIFGDFGIHEDTAPPRLRMDVCLTASVPHESIFPIPELKQWLHWVKTASSHLQEILPTSYEDEGFISSYSGEIDAPVRVLDDGRFYLNKLSFEAWQMVPLPRQWDDPDKCDPDPDEALMDFAHRIAKSLTVWEDSLVHLVEYEAE</sequence>
<name>A0A933GP33_UNCTE</name>
<reference evidence="1" key="1">
    <citation type="submission" date="2020-07" db="EMBL/GenBank/DDBJ databases">
        <title>Huge and variable diversity of episymbiotic CPR bacteria and DPANN archaea in groundwater ecosystems.</title>
        <authorList>
            <person name="He C.Y."/>
            <person name="Keren R."/>
            <person name="Whittaker M."/>
            <person name="Farag I.F."/>
            <person name="Doudna J."/>
            <person name="Cate J.H.D."/>
            <person name="Banfield J.F."/>
        </authorList>
    </citation>
    <scope>NUCLEOTIDE SEQUENCE</scope>
    <source>
        <strain evidence="1">NC_groundwater_1482_Ag_S-0.65um_47_24</strain>
    </source>
</reference>
<accession>A0A933GP33</accession>
<evidence type="ECO:0000313" key="1">
    <source>
        <dbReference type="EMBL" id="MBI4596075.1"/>
    </source>
</evidence>